<dbReference type="GO" id="GO:0017177">
    <property type="term" value="C:glucosidase II complex"/>
    <property type="evidence" value="ECO:0007669"/>
    <property type="project" value="TreeGrafter"/>
</dbReference>
<feature type="compositionally biased region" description="Basic and acidic residues" evidence="6">
    <location>
        <begin position="375"/>
        <end position="395"/>
    </location>
</feature>
<evidence type="ECO:0000256" key="1">
    <source>
        <dbReference type="ARBA" id="ARBA00022387"/>
    </source>
</evidence>
<evidence type="ECO:0000256" key="2">
    <source>
        <dbReference type="ARBA" id="ARBA00022729"/>
    </source>
</evidence>
<accession>A0AAV0M2E9</accession>
<dbReference type="Gene3D" id="2.70.130.10">
    <property type="entry name" value="Mannose-6-phosphate receptor binding domain"/>
    <property type="match status" value="1"/>
</dbReference>
<evidence type="ECO:0000256" key="4">
    <source>
        <dbReference type="ARBA" id="ARBA00023157"/>
    </source>
</evidence>
<sequence length="661" mass="73945">MSSYRRRRGRRSMRVAASAVTPAAAAAVLLLGLLYMGRSAAVPQNPFFGIPPQDESYYKASGKIIKCRDGSSTFTTAQLNDDFCDCPDATDEPGTSACPGGKFYCPNAGHTPVYLFSSRVNDGFCDCCDGSDEYDGQVKCTNKCWEAGKAARDKLKKRIATYKEGATYRKQEIEQAKIAFAKDEAELTKLQNEGSVLKGLVQQLKDRKEQIEKAEERERLQKEKEEKEKKEAEEKALGGKSGDWDKEAEQKKLDGAEKGSQSSGDERFGILDDSAEQDFQEYADTAAEALHGDTTTPEGSNVNEEKQHVKKNEGDSVSPQSKEYSQVSSGTGHDGSNELSHDQSMESVHELSENNEELSREEVGRLVASRWTGSSDRETDKVENSKHDDQEDHGESGGSAIDTNDREGDSGYSSETDDDVDDTGRYDDVDVEDETDDTYEGDNHNDDISSYKPESDDELDSLDTTRPSSTSWLEKIQQTVQSVLQAVNLFQTPVDKSEADRVRKEYDEASSKLSKIESRISSLSKKLKHDFGPEKEFYLLYGNCFEGKQDKYIYKICPFKQASQVEGHSSTTLGRWDKFEDSYRTMMFSNGDKCWNGPDRSLKVRLRCGAKNEVADVDEPSRCEYVAFFATPALCLEIKIKEFEDKLEMMNKEQPQGHDEL</sequence>
<evidence type="ECO:0000313" key="9">
    <source>
        <dbReference type="Proteomes" id="UP001154282"/>
    </source>
</evidence>
<dbReference type="GO" id="GO:0006491">
    <property type="term" value="P:N-glycan processing"/>
    <property type="evidence" value="ECO:0007669"/>
    <property type="project" value="TreeGrafter"/>
</dbReference>
<evidence type="ECO:0000256" key="5">
    <source>
        <dbReference type="SAM" id="Coils"/>
    </source>
</evidence>
<feature type="compositionally biased region" description="Basic and acidic residues" evidence="6">
    <location>
        <begin position="215"/>
        <end position="257"/>
    </location>
</feature>
<dbReference type="InterPro" id="IPR009011">
    <property type="entry name" value="Man6P_isomerase_rcpt-bd_dom_sf"/>
</dbReference>
<keyword evidence="9" id="KW-1185">Reference proteome</keyword>
<dbReference type="InterPro" id="IPR028146">
    <property type="entry name" value="PRKCSH_N"/>
</dbReference>
<dbReference type="PROSITE" id="PS51914">
    <property type="entry name" value="MRH"/>
    <property type="match status" value="1"/>
</dbReference>
<evidence type="ECO:0000256" key="3">
    <source>
        <dbReference type="ARBA" id="ARBA00022824"/>
    </source>
</evidence>
<feature type="domain" description="MRH" evidence="7">
    <location>
        <begin position="542"/>
        <end position="637"/>
    </location>
</feature>
<dbReference type="SUPFAM" id="SSF50911">
    <property type="entry name" value="Mannose 6-phosphate receptor domain"/>
    <property type="match status" value="1"/>
</dbReference>
<dbReference type="Proteomes" id="UP001154282">
    <property type="component" value="Unassembled WGS sequence"/>
</dbReference>
<evidence type="ECO:0000313" key="8">
    <source>
        <dbReference type="EMBL" id="CAI0440530.1"/>
    </source>
</evidence>
<gene>
    <name evidence="8" type="ORF">LITE_LOCUS26540</name>
</gene>
<feature type="coiled-coil region" evidence="5">
    <location>
        <begin position="499"/>
        <end position="526"/>
    </location>
</feature>
<keyword evidence="5" id="KW-0175">Coiled coil</keyword>
<feature type="compositionally biased region" description="Basic and acidic residues" evidence="6">
    <location>
        <begin position="303"/>
        <end position="314"/>
    </location>
</feature>
<dbReference type="AlphaFoldDB" id="A0AAV0M2E9"/>
<dbReference type="PANTHER" id="PTHR12630:SF1">
    <property type="entry name" value="GLUCOSIDASE 2 SUBUNIT BETA"/>
    <property type="match status" value="1"/>
</dbReference>
<keyword evidence="2" id="KW-0732">Signal</keyword>
<dbReference type="InterPro" id="IPR036607">
    <property type="entry name" value="PRKCSH"/>
</dbReference>
<keyword evidence="4" id="KW-1015">Disulfide bond</keyword>
<dbReference type="InterPro" id="IPR044865">
    <property type="entry name" value="MRH_dom"/>
</dbReference>
<evidence type="ECO:0000256" key="6">
    <source>
        <dbReference type="SAM" id="MobiDB-lite"/>
    </source>
</evidence>
<feature type="compositionally biased region" description="Acidic residues" evidence="6">
    <location>
        <begin position="429"/>
        <end position="440"/>
    </location>
</feature>
<comment type="caution">
    <text evidence="8">The sequence shown here is derived from an EMBL/GenBank/DDBJ whole genome shotgun (WGS) entry which is preliminary data.</text>
</comment>
<feature type="compositionally biased region" description="Polar residues" evidence="6">
    <location>
        <begin position="315"/>
        <end position="331"/>
    </location>
</feature>
<dbReference type="Pfam" id="PF13015">
    <property type="entry name" value="PRKCSH_1"/>
    <property type="match status" value="1"/>
</dbReference>
<dbReference type="Pfam" id="PF12999">
    <property type="entry name" value="PRKCSH-like"/>
    <property type="match status" value="1"/>
</dbReference>
<dbReference type="EMBL" id="CAMGYJ010000007">
    <property type="protein sequence ID" value="CAI0440530.1"/>
    <property type="molecule type" value="Genomic_DNA"/>
</dbReference>
<feature type="compositionally biased region" description="Basic and acidic residues" evidence="6">
    <location>
        <begin position="335"/>
        <end position="364"/>
    </location>
</feature>
<evidence type="ECO:0000259" key="7">
    <source>
        <dbReference type="PROSITE" id="PS51914"/>
    </source>
</evidence>
<organism evidence="8 9">
    <name type="scientific">Linum tenue</name>
    <dbReference type="NCBI Taxonomy" id="586396"/>
    <lineage>
        <taxon>Eukaryota</taxon>
        <taxon>Viridiplantae</taxon>
        <taxon>Streptophyta</taxon>
        <taxon>Embryophyta</taxon>
        <taxon>Tracheophyta</taxon>
        <taxon>Spermatophyta</taxon>
        <taxon>Magnoliopsida</taxon>
        <taxon>eudicotyledons</taxon>
        <taxon>Gunneridae</taxon>
        <taxon>Pentapetalae</taxon>
        <taxon>rosids</taxon>
        <taxon>fabids</taxon>
        <taxon>Malpighiales</taxon>
        <taxon>Linaceae</taxon>
        <taxon>Linum</taxon>
    </lineage>
</organism>
<reference evidence="8" key="1">
    <citation type="submission" date="2022-08" db="EMBL/GenBank/DDBJ databases">
        <authorList>
            <person name="Gutierrez-Valencia J."/>
        </authorList>
    </citation>
    <scope>NUCLEOTIDE SEQUENCE</scope>
</reference>
<proteinExistence type="predicted"/>
<name>A0AAV0M2E9_9ROSI</name>
<feature type="compositionally biased region" description="Polar residues" evidence="6">
    <location>
        <begin position="293"/>
        <end position="302"/>
    </location>
</feature>
<protein>
    <recommendedName>
        <fullName evidence="1">Glucosidase 2 subunit beta</fullName>
    </recommendedName>
</protein>
<feature type="region of interest" description="Disordered" evidence="6">
    <location>
        <begin position="215"/>
        <end position="467"/>
    </location>
</feature>
<dbReference type="InterPro" id="IPR039794">
    <property type="entry name" value="Gtb1-like"/>
</dbReference>
<dbReference type="PANTHER" id="PTHR12630">
    <property type="entry name" value="N-LINKED OLIGOSACCHARIDE PROCESSING"/>
    <property type="match status" value="1"/>
</dbReference>
<keyword evidence="3" id="KW-0256">Endoplasmic reticulum</keyword>